<protein>
    <submittedName>
        <fullName evidence="3">Glycerophosphoryl diester phosphodiesterase</fullName>
    </submittedName>
</protein>
<dbReference type="PANTHER" id="PTHR46211:SF1">
    <property type="entry name" value="GLYCEROPHOSPHODIESTER PHOSPHODIESTERASE, CYTOPLASMIC"/>
    <property type="match status" value="1"/>
</dbReference>
<organism evidence="3 4">
    <name type="scientific">Apibacter mensalis</name>
    <dbReference type="NCBI Taxonomy" id="1586267"/>
    <lineage>
        <taxon>Bacteria</taxon>
        <taxon>Pseudomonadati</taxon>
        <taxon>Bacteroidota</taxon>
        <taxon>Flavobacteriia</taxon>
        <taxon>Flavobacteriales</taxon>
        <taxon>Weeksellaceae</taxon>
        <taxon>Apibacter</taxon>
    </lineage>
</organism>
<sequence>MRNNKLVTLACLSMIALSCSSDDNAPTNRKEEVRHLSSEMQMVRDYVPENAVIGHRGTSYWAPESTEAAYRWARNIGADYLEADLQITKDSVILVVHDNVLTRTSNIKDVYPDRATHPASTFTYEELLKLDAGTWFNHDKNTSPDRARPSFSSQKQYISTLEDLIMFAQGKRLKRDSNGERIWKKTNGKYTFEYEDDPADNGNRPGIYLETKEPSLNPGIEHALVKELNRHGWNIIEKPATETAHFKNGKVNVGNTNGKVVLQTFSHNSLLILKDIFKGKIPTALLFWKGTGPDDIHDEQQATYIKHINFGIENLAQFIGPSIAGGTPPDNWPELLNPWQAELIHKSGMKIHPYSFDNEGQMIKYFSLSDGMFTNQSDMTIRFYHEKQLREEGPAYQDAKTILTDLGY</sequence>
<reference evidence="3 4" key="1">
    <citation type="submission" date="2016-01" db="EMBL/GenBank/DDBJ databases">
        <authorList>
            <person name="McClelland M."/>
            <person name="Jain A."/>
            <person name="Saraogi P."/>
            <person name="Mendelson R."/>
            <person name="Westerman R."/>
            <person name="SanMiguel P."/>
            <person name="Csonka L."/>
        </authorList>
    </citation>
    <scope>NUCLEOTIDE SEQUENCE [LARGE SCALE GENOMIC DNA]</scope>
    <source>
        <strain evidence="3 4">R-53146</strain>
    </source>
</reference>
<dbReference type="InterPro" id="IPR017946">
    <property type="entry name" value="PLC-like_Pdiesterase_TIM-brl"/>
</dbReference>
<evidence type="ECO:0000256" key="1">
    <source>
        <dbReference type="SAM" id="SignalP"/>
    </source>
</evidence>
<evidence type="ECO:0000259" key="2">
    <source>
        <dbReference type="PROSITE" id="PS51704"/>
    </source>
</evidence>
<dbReference type="SUPFAM" id="SSF51695">
    <property type="entry name" value="PLC-like phosphodiesterases"/>
    <property type="match status" value="1"/>
</dbReference>
<evidence type="ECO:0000313" key="4">
    <source>
        <dbReference type="Proteomes" id="UP000182761"/>
    </source>
</evidence>
<proteinExistence type="predicted"/>
<dbReference type="GO" id="GO:0008081">
    <property type="term" value="F:phosphoric diester hydrolase activity"/>
    <property type="evidence" value="ECO:0007669"/>
    <property type="project" value="InterPro"/>
</dbReference>
<dbReference type="Pfam" id="PF03009">
    <property type="entry name" value="GDPD"/>
    <property type="match status" value="1"/>
</dbReference>
<dbReference type="OrthoDB" id="384721at2"/>
<dbReference type="PANTHER" id="PTHR46211">
    <property type="entry name" value="GLYCEROPHOSPHORYL DIESTER PHOSPHODIESTERASE"/>
    <property type="match status" value="1"/>
</dbReference>
<keyword evidence="1" id="KW-0732">Signal</keyword>
<feature type="domain" description="GP-PDE" evidence="2">
    <location>
        <begin position="50"/>
        <end position="384"/>
    </location>
</feature>
<dbReference type="Proteomes" id="UP000182761">
    <property type="component" value="Unassembled WGS sequence"/>
</dbReference>
<dbReference type="InterPro" id="IPR030395">
    <property type="entry name" value="GP_PDE_dom"/>
</dbReference>
<dbReference type="EMBL" id="FCOR01000006">
    <property type="protein sequence ID" value="CVK16387.1"/>
    <property type="molecule type" value="Genomic_DNA"/>
</dbReference>
<dbReference type="Gene3D" id="3.20.20.190">
    <property type="entry name" value="Phosphatidylinositol (PI) phosphodiesterase"/>
    <property type="match status" value="1"/>
</dbReference>
<dbReference type="AlphaFoldDB" id="A0A0X3AQH8"/>
<evidence type="ECO:0000313" key="3">
    <source>
        <dbReference type="EMBL" id="CVK16387.1"/>
    </source>
</evidence>
<feature type="signal peptide" evidence="1">
    <location>
        <begin position="1"/>
        <end position="21"/>
    </location>
</feature>
<dbReference type="PROSITE" id="PS51257">
    <property type="entry name" value="PROKAR_LIPOPROTEIN"/>
    <property type="match status" value="1"/>
</dbReference>
<dbReference type="GO" id="GO:0006629">
    <property type="term" value="P:lipid metabolic process"/>
    <property type="evidence" value="ECO:0007669"/>
    <property type="project" value="InterPro"/>
</dbReference>
<feature type="chain" id="PRO_5007049794" evidence="1">
    <location>
        <begin position="22"/>
        <end position="408"/>
    </location>
</feature>
<keyword evidence="4" id="KW-1185">Reference proteome</keyword>
<gene>
    <name evidence="3" type="ORF">Ga0061079_106153</name>
</gene>
<name>A0A0X3AQH8_9FLAO</name>
<dbReference type="PROSITE" id="PS51704">
    <property type="entry name" value="GP_PDE"/>
    <property type="match status" value="1"/>
</dbReference>
<dbReference type="RefSeq" id="WP_055425583.1">
    <property type="nucleotide sequence ID" value="NZ_FCOR01000006.1"/>
</dbReference>
<dbReference type="STRING" id="1586267.GCA_001418685_01240"/>
<accession>A0A0X3AQH8</accession>